<feature type="compositionally biased region" description="Polar residues" evidence="1">
    <location>
        <begin position="122"/>
        <end position="161"/>
    </location>
</feature>
<name>A0AAV2T585_CALDB</name>
<evidence type="ECO:0000313" key="3">
    <source>
        <dbReference type="Proteomes" id="UP001497525"/>
    </source>
</evidence>
<evidence type="ECO:0000313" key="2">
    <source>
        <dbReference type="EMBL" id="CAL5132627.1"/>
    </source>
</evidence>
<accession>A0AAV2T585</accession>
<sequence>MSGSTFVYENTLMLSVRFEFFLPESNNPNATVSFRNDSGTRVYNASFDAEAEKKSINFSLSENWSAQDSGFVTYNSVYSDCGSVHVTLSYQEDCRSITATTSESTVSRSSSESTDQSTVSTPQTTATSESPVSKTPSESTHQSAVSTQQTMGTSQSLSSTSPIITATESVISTTPATATSESTVSKTPSSGINVVANALEITFALVLSMVQ</sequence>
<evidence type="ECO:0000256" key="1">
    <source>
        <dbReference type="SAM" id="MobiDB-lite"/>
    </source>
</evidence>
<dbReference type="AlphaFoldDB" id="A0AAV2T585"/>
<dbReference type="EMBL" id="CAXLJL010000134">
    <property type="protein sequence ID" value="CAL5132627.1"/>
    <property type="molecule type" value="Genomic_DNA"/>
</dbReference>
<reference evidence="2" key="1">
    <citation type="submission" date="2024-06" db="EMBL/GenBank/DDBJ databases">
        <authorList>
            <person name="Liu X."/>
            <person name="Lenzi L."/>
            <person name="Haldenby T S."/>
            <person name="Uol C."/>
        </authorList>
    </citation>
    <scope>NUCLEOTIDE SEQUENCE</scope>
</reference>
<organism evidence="2 3">
    <name type="scientific">Calicophoron daubneyi</name>
    <name type="common">Rumen fluke</name>
    <name type="synonym">Paramphistomum daubneyi</name>
    <dbReference type="NCBI Taxonomy" id="300641"/>
    <lineage>
        <taxon>Eukaryota</taxon>
        <taxon>Metazoa</taxon>
        <taxon>Spiralia</taxon>
        <taxon>Lophotrochozoa</taxon>
        <taxon>Platyhelminthes</taxon>
        <taxon>Trematoda</taxon>
        <taxon>Digenea</taxon>
        <taxon>Plagiorchiida</taxon>
        <taxon>Pronocephalata</taxon>
        <taxon>Paramphistomoidea</taxon>
        <taxon>Paramphistomidae</taxon>
        <taxon>Calicophoron</taxon>
    </lineage>
</organism>
<comment type="caution">
    <text evidence="2">The sequence shown here is derived from an EMBL/GenBank/DDBJ whole genome shotgun (WGS) entry which is preliminary data.</text>
</comment>
<feature type="region of interest" description="Disordered" evidence="1">
    <location>
        <begin position="100"/>
        <end position="161"/>
    </location>
</feature>
<proteinExistence type="predicted"/>
<gene>
    <name evidence="2" type="ORF">CDAUBV1_LOCUS5478</name>
</gene>
<protein>
    <submittedName>
        <fullName evidence="2">Uncharacterized protein</fullName>
    </submittedName>
</protein>
<dbReference type="Proteomes" id="UP001497525">
    <property type="component" value="Unassembled WGS sequence"/>
</dbReference>
<feature type="compositionally biased region" description="Low complexity" evidence="1">
    <location>
        <begin position="100"/>
        <end position="121"/>
    </location>
</feature>